<dbReference type="AlphaFoldDB" id="A0A7X5Y817"/>
<comment type="caution">
    <text evidence="2">The sequence shown here is derived from an EMBL/GenBank/DDBJ whole genome shotgun (WGS) entry which is preliminary data.</text>
</comment>
<protein>
    <recommendedName>
        <fullName evidence="4">Gene transfer agent family protein</fullName>
    </recommendedName>
</protein>
<feature type="region of interest" description="Disordered" evidence="1">
    <location>
        <begin position="95"/>
        <end position="143"/>
    </location>
</feature>
<proteinExistence type="predicted"/>
<sequence length="143" mass="14757">MIGQSRLTGPDGEELVLLYDHAARLAAEDAADKPFGDLITGAFAGRLGYLGALLYGGLRRHHPTLTLGQAHDLIGEAVGGDMLLSLQEGMVKAITASMPARDESEEANPPKAPGGTGTRSSAPGAKKGSTPRRSGGRPRAASR</sequence>
<feature type="compositionally biased region" description="Basic residues" evidence="1">
    <location>
        <begin position="134"/>
        <end position="143"/>
    </location>
</feature>
<dbReference type="Proteomes" id="UP000558192">
    <property type="component" value="Unassembled WGS sequence"/>
</dbReference>
<name>A0A7X5Y817_9SPHN</name>
<evidence type="ECO:0000313" key="3">
    <source>
        <dbReference type="Proteomes" id="UP000558192"/>
    </source>
</evidence>
<evidence type="ECO:0000313" key="2">
    <source>
        <dbReference type="EMBL" id="NJC06513.1"/>
    </source>
</evidence>
<dbReference type="EMBL" id="JAATJC010000001">
    <property type="protein sequence ID" value="NJC06513.1"/>
    <property type="molecule type" value="Genomic_DNA"/>
</dbReference>
<keyword evidence="3" id="KW-1185">Reference proteome</keyword>
<reference evidence="2 3" key="1">
    <citation type="submission" date="2020-03" db="EMBL/GenBank/DDBJ databases">
        <title>Genomic Encyclopedia of Type Strains, Phase IV (KMG-IV): sequencing the most valuable type-strain genomes for metagenomic binning, comparative biology and taxonomic classification.</title>
        <authorList>
            <person name="Goeker M."/>
        </authorList>
    </citation>
    <scope>NUCLEOTIDE SEQUENCE [LARGE SCALE GENOMIC DNA]</scope>
    <source>
        <strain evidence="2 3">DSM 16846</strain>
    </source>
</reference>
<evidence type="ECO:0000256" key="1">
    <source>
        <dbReference type="SAM" id="MobiDB-lite"/>
    </source>
</evidence>
<dbReference type="RefSeq" id="WP_168069775.1">
    <property type="nucleotide sequence ID" value="NZ_JAATJC010000001.1"/>
</dbReference>
<gene>
    <name evidence="2" type="ORF">GGQ97_002306</name>
</gene>
<organism evidence="2 3">
    <name type="scientific">Sphingomonas kaistensis</name>
    <dbReference type="NCBI Taxonomy" id="298708"/>
    <lineage>
        <taxon>Bacteria</taxon>
        <taxon>Pseudomonadati</taxon>
        <taxon>Pseudomonadota</taxon>
        <taxon>Alphaproteobacteria</taxon>
        <taxon>Sphingomonadales</taxon>
        <taxon>Sphingomonadaceae</taxon>
        <taxon>Sphingomonas</taxon>
    </lineage>
</organism>
<accession>A0A7X5Y817</accession>
<evidence type="ECO:0008006" key="4">
    <source>
        <dbReference type="Google" id="ProtNLM"/>
    </source>
</evidence>